<evidence type="ECO:0000313" key="2">
    <source>
        <dbReference type="Proteomes" id="UP000199379"/>
    </source>
</evidence>
<keyword evidence="2" id="KW-1185">Reference proteome</keyword>
<evidence type="ECO:0008006" key="3">
    <source>
        <dbReference type="Google" id="ProtNLM"/>
    </source>
</evidence>
<dbReference type="OrthoDB" id="5342145at2"/>
<reference evidence="1 2" key="1">
    <citation type="submission" date="2016-10" db="EMBL/GenBank/DDBJ databases">
        <authorList>
            <person name="de Groot N.N."/>
        </authorList>
    </citation>
    <scope>NUCLEOTIDE SEQUENCE [LARGE SCALE GENOMIC DNA]</scope>
    <source>
        <strain evidence="1 2">DSM 29340</strain>
    </source>
</reference>
<name>A0A1H7C5H7_9RHOB</name>
<organism evidence="1 2">
    <name type="scientific">Cribrihabitans marinus</name>
    <dbReference type="NCBI Taxonomy" id="1227549"/>
    <lineage>
        <taxon>Bacteria</taxon>
        <taxon>Pseudomonadati</taxon>
        <taxon>Pseudomonadota</taxon>
        <taxon>Alphaproteobacteria</taxon>
        <taxon>Rhodobacterales</taxon>
        <taxon>Paracoccaceae</taxon>
        <taxon>Cribrihabitans</taxon>
    </lineage>
</organism>
<dbReference type="Proteomes" id="UP000199379">
    <property type="component" value="Unassembled WGS sequence"/>
</dbReference>
<dbReference type="RefSeq" id="WP_092368011.1">
    <property type="nucleotide sequence ID" value="NZ_BMGV01000007.1"/>
</dbReference>
<accession>A0A1H7C5H7</accession>
<proteinExistence type="predicted"/>
<dbReference type="STRING" id="1227549.SAMN05444007_107241"/>
<gene>
    <name evidence="1" type="ORF">SAMN05444007_107241</name>
</gene>
<evidence type="ECO:0000313" key="1">
    <source>
        <dbReference type="EMBL" id="SEJ82312.1"/>
    </source>
</evidence>
<dbReference type="EMBL" id="FNYD01000007">
    <property type="protein sequence ID" value="SEJ82312.1"/>
    <property type="molecule type" value="Genomic_DNA"/>
</dbReference>
<dbReference type="InterPro" id="IPR021445">
    <property type="entry name" value="DUF3095"/>
</dbReference>
<sequence>MSDDTEHAGFYESLPRIASFAALTRDGSYVPLPDGWVIGAADIVGSTELIAEGRYKMVNVIGAAVISSQINADGRAGLPFVFGGDGAVFACGPERAESSRQVLGIMARWAQEEFGVTLRAAQVPVADIRAAGLDVRVARYQAAPGLDYAMFAGGGVTWSEAEMKAGRFAVPLAAPGSVPDLTGLSCRWNNARSRNGVILSLVLQPAPGASLQAYAEVADRIVAVAERLDRGGHPLPPQGSGVRWPPPGLELEAHVSRGKSSLAWRKVQLLVENLIAWVFFKTGLKAGGFDPVHYAKTVSSNADFRKFDDGLKMTLDCDSGSVAEITEVLERADADGTVQFGLFEQDEAMITCFVPSVTQDDHVHLIDGAAGGYARAAAQLKSAAP</sequence>
<dbReference type="Pfam" id="PF11294">
    <property type="entry name" value="DUF3095"/>
    <property type="match status" value="1"/>
</dbReference>
<protein>
    <recommendedName>
        <fullName evidence="3">Adenylate cyclase</fullName>
    </recommendedName>
</protein>
<dbReference type="AlphaFoldDB" id="A0A1H7C5H7"/>